<dbReference type="InterPro" id="IPR005312">
    <property type="entry name" value="DUF1759"/>
</dbReference>
<dbReference type="OrthoDB" id="6775774at2759"/>
<comment type="caution">
    <text evidence="1">The sequence shown here is derived from an EMBL/GenBank/DDBJ whole genome shotgun (WGS) entry which is preliminary data.</text>
</comment>
<dbReference type="EMBL" id="CAJVCH010400666">
    <property type="protein sequence ID" value="CAG7817678.1"/>
    <property type="molecule type" value="Genomic_DNA"/>
</dbReference>
<dbReference type="Proteomes" id="UP000708208">
    <property type="component" value="Unassembled WGS sequence"/>
</dbReference>
<evidence type="ECO:0000313" key="2">
    <source>
        <dbReference type="Proteomes" id="UP000708208"/>
    </source>
</evidence>
<dbReference type="PANTHER" id="PTHR22954:SF3">
    <property type="entry name" value="PROTEIN CBG08539"/>
    <property type="match status" value="1"/>
</dbReference>
<protein>
    <submittedName>
        <fullName evidence="1">Uncharacterized protein</fullName>
    </submittedName>
</protein>
<dbReference type="AlphaFoldDB" id="A0A8J2PDL6"/>
<proteinExistence type="predicted"/>
<reference evidence="1" key="1">
    <citation type="submission" date="2021-06" db="EMBL/GenBank/DDBJ databases">
        <authorList>
            <person name="Hodson N. C."/>
            <person name="Mongue J. A."/>
            <person name="Jaron S. K."/>
        </authorList>
    </citation>
    <scope>NUCLEOTIDE SEQUENCE</scope>
</reference>
<keyword evidence="2" id="KW-1185">Reference proteome</keyword>
<accession>A0A8J2PDL6</accession>
<organism evidence="1 2">
    <name type="scientific">Allacma fusca</name>
    <dbReference type="NCBI Taxonomy" id="39272"/>
    <lineage>
        <taxon>Eukaryota</taxon>
        <taxon>Metazoa</taxon>
        <taxon>Ecdysozoa</taxon>
        <taxon>Arthropoda</taxon>
        <taxon>Hexapoda</taxon>
        <taxon>Collembola</taxon>
        <taxon>Symphypleona</taxon>
        <taxon>Sminthuridae</taxon>
        <taxon>Allacma</taxon>
    </lineage>
</organism>
<dbReference type="PANTHER" id="PTHR22954">
    <property type="entry name" value="RETROVIRAL PROTEASE-RELATED"/>
    <property type="match status" value="1"/>
</dbReference>
<sequence length="305" mass="35805">MDALLSRRKLLKTKLTRVKTKVEAHREKMIDTHTARVYEEQIQELWSEFNELFDEILSTCSEDEDDEHQRQYAEIAERFDDAKVAIRRIIEELTGTHHHATNRRQSREPVHADVTMKLPKLNVPTFSGKILEWTSLNDLFVSSIHLHPTLKGSQKLQYLKSALTGDAAELLESFQISDANYNEAWDTLRKRYQNLRELVKSHLNRFLEMPFVKHESGVELRRLVDTSSSVVRALKALKRPINDDCDLAVHIITTRLDTETHKLWETLIGRERIPTLTELLDMRHILHWTYSYYEFAHINVGRILQ</sequence>
<name>A0A8J2PDL6_9HEXA</name>
<dbReference type="Pfam" id="PF03564">
    <property type="entry name" value="DUF1759"/>
    <property type="match status" value="1"/>
</dbReference>
<evidence type="ECO:0000313" key="1">
    <source>
        <dbReference type="EMBL" id="CAG7817678.1"/>
    </source>
</evidence>
<feature type="non-terminal residue" evidence="1">
    <location>
        <position position="305"/>
    </location>
</feature>
<gene>
    <name evidence="1" type="ORF">AFUS01_LOCUS28230</name>
</gene>